<proteinExistence type="predicted"/>
<accession>A0A183ICY5</accession>
<reference evidence="1 2" key="2">
    <citation type="submission" date="2018-11" db="EMBL/GenBank/DDBJ databases">
        <authorList>
            <consortium name="Pathogen Informatics"/>
        </authorList>
    </citation>
    <scope>NUCLEOTIDE SEQUENCE [LARGE SCALE GENOMIC DNA]</scope>
</reference>
<gene>
    <name evidence="1" type="ORF">SBAD_LOCUS1479</name>
</gene>
<dbReference type="AlphaFoldDB" id="A0A183ICY5"/>
<dbReference type="WBParaSite" id="SBAD_0000155001-mRNA-1">
    <property type="protein sequence ID" value="SBAD_0000155001-mRNA-1"/>
    <property type="gene ID" value="SBAD_0000155001"/>
</dbReference>
<name>A0A183ICY5_9BILA</name>
<evidence type="ECO:0000313" key="3">
    <source>
        <dbReference type="WBParaSite" id="SBAD_0000155001-mRNA-1"/>
    </source>
</evidence>
<evidence type="ECO:0000313" key="2">
    <source>
        <dbReference type="Proteomes" id="UP000270296"/>
    </source>
</evidence>
<reference evidence="3" key="1">
    <citation type="submission" date="2016-06" db="UniProtKB">
        <authorList>
            <consortium name="WormBaseParasite"/>
        </authorList>
    </citation>
    <scope>IDENTIFICATION</scope>
</reference>
<protein>
    <submittedName>
        <fullName evidence="3">START domain-containing protein</fullName>
    </submittedName>
</protein>
<keyword evidence="2" id="KW-1185">Reference proteome</keyword>
<dbReference type="Proteomes" id="UP000270296">
    <property type="component" value="Unassembled WGS sequence"/>
</dbReference>
<evidence type="ECO:0000313" key="1">
    <source>
        <dbReference type="EMBL" id="VDO94469.1"/>
    </source>
</evidence>
<organism evidence="3">
    <name type="scientific">Soboliphyme baturini</name>
    <dbReference type="NCBI Taxonomy" id="241478"/>
    <lineage>
        <taxon>Eukaryota</taxon>
        <taxon>Metazoa</taxon>
        <taxon>Ecdysozoa</taxon>
        <taxon>Nematoda</taxon>
        <taxon>Enoplea</taxon>
        <taxon>Dorylaimia</taxon>
        <taxon>Dioctophymatida</taxon>
        <taxon>Dioctophymatoidea</taxon>
        <taxon>Soboliphymatidae</taxon>
        <taxon>Soboliphyme</taxon>
    </lineage>
</organism>
<sequence>MGKKEAWNDARGRNWLPACVQGNDALNADLLYDLAINLTPKQLLRGRDLIGTRFHEVDFYELAIIDEFDDDRRLRDVWSVQEWHGQRVADCGPGPIPLGRNSIEGLLVKCKRLRGLVGMLMLRDTLCDGQDLVMARLRLPRRGCNASYFRAIVSAPQKCVDFFRASKTIAHRPAAVAGVERPRGEFGTFGDVAEKRSIKATSHRRRRVRHRFA</sequence>
<dbReference type="EMBL" id="UZAM01006839">
    <property type="protein sequence ID" value="VDO94469.1"/>
    <property type="molecule type" value="Genomic_DNA"/>
</dbReference>